<name>A0A7J6GZD3_CANSA</name>
<dbReference type="EMBL" id="JAATIQ010000074">
    <property type="protein sequence ID" value="KAF4388332.1"/>
    <property type="molecule type" value="Genomic_DNA"/>
</dbReference>
<dbReference type="InterPro" id="IPR025836">
    <property type="entry name" value="Zn_knuckle_CX2CX4HX4C"/>
</dbReference>
<evidence type="ECO:0000313" key="2">
    <source>
        <dbReference type="EMBL" id="KAF4388332.1"/>
    </source>
</evidence>
<sequence length="263" mass="30455">MENWWLQWSWMKALWLIMWLKFGKRRSQLWPWLRMQRLLTILSSDLKLLKTDWVLQNGPWCYRGYTLVLQAWAPRMVGPVVIHQLRLWMQIYNLPQEYFSTENGNLLGSLAGKVVRVDLENDKPALWLRVLVDIEYKKLLVSGCFFDLASGEKQWLQFKFEKVGIFCYNYGVLGHQHKGCNLTTPVMIVDKEDKSFPMFGPWLSPSSAYADVFSGPKMNDVRGLLATNPGMKLRVFTPVKAIDGSGGDRLKGPGILSTRLPRR</sequence>
<keyword evidence="3" id="KW-1185">Reference proteome</keyword>
<organism evidence="2 3">
    <name type="scientific">Cannabis sativa</name>
    <name type="common">Hemp</name>
    <name type="synonym">Marijuana</name>
    <dbReference type="NCBI Taxonomy" id="3483"/>
    <lineage>
        <taxon>Eukaryota</taxon>
        <taxon>Viridiplantae</taxon>
        <taxon>Streptophyta</taxon>
        <taxon>Embryophyta</taxon>
        <taxon>Tracheophyta</taxon>
        <taxon>Spermatophyta</taxon>
        <taxon>Magnoliopsida</taxon>
        <taxon>eudicotyledons</taxon>
        <taxon>Gunneridae</taxon>
        <taxon>Pentapetalae</taxon>
        <taxon>rosids</taxon>
        <taxon>fabids</taxon>
        <taxon>Rosales</taxon>
        <taxon>Cannabaceae</taxon>
        <taxon>Cannabis</taxon>
    </lineage>
</organism>
<dbReference type="PANTHER" id="PTHR31286">
    <property type="entry name" value="GLYCINE-RICH CELL WALL STRUCTURAL PROTEIN 1.8-LIKE"/>
    <property type="match status" value="1"/>
</dbReference>
<gene>
    <name evidence="2" type="ORF">G4B88_013169</name>
</gene>
<dbReference type="Proteomes" id="UP000583929">
    <property type="component" value="Unassembled WGS sequence"/>
</dbReference>
<evidence type="ECO:0000313" key="3">
    <source>
        <dbReference type="Proteomes" id="UP000583929"/>
    </source>
</evidence>
<evidence type="ECO:0000259" key="1">
    <source>
        <dbReference type="Pfam" id="PF14392"/>
    </source>
</evidence>
<reference evidence="2 3" key="1">
    <citation type="journal article" date="2020" name="bioRxiv">
        <title>Sequence and annotation of 42 cannabis genomes reveals extensive copy number variation in cannabinoid synthesis and pathogen resistance genes.</title>
        <authorList>
            <person name="Mckernan K.J."/>
            <person name="Helbert Y."/>
            <person name="Kane L.T."/>
            <person name="Ebling H."/>
            <person name="Zhang L."/>
            <person name="Liu B."/>
            <person name="Eaton Z."/>
            <person name="Mclaughlin S."/>
            <person name="Kingan S."/>
            <person name="Baybayan P."/>
            <person name="Concepcion G."/>
            <person name="Jordan M."/>
            <person name="Riva A."/>
            <person name="Barbazuk W."/>
            <person name="Harkins T."/>
        </authorList>
    </citation>
    <scope>NUCLEOTIDE SEQUENCE [LARGE SCALE GENOMIC DNA]</scope>
    <source>
        <strain evidence="3">cv. Jamaican Lion 4</strain>
        <tissue evidence="2">Leaf</tissue>
    </source>
</reference>
<accession>A0A7J6GZD3</accession>
<protein>
    <recommendedName>
        <fullName evidence="1">Zinc knuckle CX2CX4HX4C domain-containing protein</fullName>
    </recommendedName>
</protein>
<proteinExistence type="predicted"/>
<comment type="caution">
    <text evidence="2">The sequence shown here is derived from an EMBL/GenBank/DDBJ whole genome shotgun (WGS) entry which is preliminary data.</text>
</comment>
<dbReference type="Pfam" id="PF14392">
    <property type="entry name" value="zf-CCHC_4"/>
    <property type="match status" value="1"/>
</dbReference>
<dbReference type="PANTHER" id="PTHR31286:SF167">
    <property type="entry name" value="OS09G0268800 PROTEIN"/>
    <property type="match status" value="1"/>
</dbReference>
<dbReference type="InterPro" id="IPR040256">
    <property type="entry name" value="At4g02000-like"/>
</dbReference>
<dbReference type="AlphaFoldDB" id="A0A7J6GZD3"/>
<feature type="domain" description="Zinc knuckle CX2CX4HX4C" evidence="1">
    <location>
        <begin position="148"/>
        <end position="181"/>
    </location>
</feature>